<dbReference type="STRING" id="1736674.APS56_03980"/>
<feature type="transmembrane region" description="Helical" evidence="1">
    <location>
        <begin position="157"/>
        <end position="176"/>
    </location>
</feature>
<dbReference type="OrthoDB" id="9793746at2"/>
<keyword evidence="1" id="KW-0812">Transmembrane</keyword>
<keyword evidence="1" id="KW-1133">Transmembrane helix</keyword>
<dbReference type="EMBL" id="CP012898">
    <property type="protein sequence ID" value="ALJ04352.1"/>
    <property type="molecule type" value="Genomic_DNA"/>
</dbReference>
<name>A0A0P0CNG1_9FLAO</name>
<dbReference type="RefSeq" id="WP_054724987.1">
    <property type="nucleotide sequence ID" value="NZ_CP012898.1"/>
</dbReference>
<feature type="transmembrane region" description="Helical" evidence="1">
    <location>
        <begin position="103"/>
        <end position="120"/>
    </location>
</feature>
<reference evidence="2 3" key="1">
    <citation type="submission" date="2015-10" db="EMBL/GenBank/DDBJ databases">
        <authorList>
            <person name="Gilbert D.G."/>
        </authorList>
    </citation>
    <scope>NUCLEOTIDE SEQUENCE [LARGE SCALE GENOMIC DNA]</scope>
    <source>
        <strain evidence="3">HZ-22</strain>
    </source>
</reference>
<dbReference type="Proteomes" id="UP000057981">
    <property type="component" value="Chromosome"/>
</dbReference>
<dbReference type="PANTHER" id="PTHR37308">
    <property type="entry name" value="INTEGRAL MEMBRANE PROTEIN"/>
    <property type="match status" value="1"/>
</dbReference>
<accession>A0A0P0CNG1</accession>
<proteinExistence type="predicted"/>
<dbReference type="PANTHER" id="PTHR37308:SF1">
    <property type="entry name" value="POLYPRENYL-PHOSPHATE TRANSPORTER"/>
    <property type="match status" value="1"/>
</dbReference>
<keyword evidence="1" id="KW-0472">Membrane</keyword>
<dbReference type="KEGG" id="ahz:APS56_03980"/>
<dbReference type="PATRIC" id="fig|1736674.3.peg.819"/>
<feature type="transmembrane region" description="Helical" evidence="1">
    <location>
        <begin position="132"/>
        <end position="151"/>
    </location>
</feature>
<dbReference type="InterPro" id="IPR007163">
    <property type="entry name" value="VCA0040-like"/>
</dbReference>
<evidence type="ECO:0000256" key="1">
    <source>
        <dbReference type="SAM" id="Phobius"/>
    </source>
</evidence>
<feature type="transmembrane region" description="Helical" evidence="1">
    <location>
        <begin position="227"/>
        <end position="247"/>
    </location>
</feature>
<gene>
    <name evidence="2" type="ORF">APS56_03980</name>
</gene>
<evidence type="ECO:0000313" key="2">
    <source>
        <dbReference type="EMBL" id="ALJ04352.1"/>
    </source>
</evidence>
<organism evidence="2 3">
    <name type="scientific">Pseudalgibacter alginicilyticus</name>
    <dbReference type="NCBI Taxonomy" id="1736674"/>
    <lineage>
        <taxon>Bacteria</taxon>
        <taxon>Pseudomonadati</taxon>
        <taxon>Bacteroidota</taxon>
        <taxon>Flavobacteriia</taxon>
        <taxon>Flavobacteriales</taxon>
        <taxon>Flavobacteriaceae</taxon>
        <taxon>Pseudalgibacter</taxon>
    </lineage>
</organism>
<dbReference type="Pfam" id="PF04018">
    <property type="entry name" value="VCA0040-like"/>
    <property type="match status" value="1"/>
</dbReference>
<feature type="transmembrane region" description="Helical" evidence="1">
    <location>
        <begin position="67"/>
        <end position="88"/>
    </location>
</feature>
<feature type="transmembrane region" description="Helical" evidence="1">
    <location>
        <begin position="26"/>
        <end position="46"/>
    </location>
</feature>
<evidence type="ECO:0008006" key="4">
    <source>
        <dbReference type="Google" id="ProtNLM"/>
    </source>
</evidence>
<sequence>MQSTRTLTDKIFLILKGLGMGAANKVPGVSGGVVAFVAGFYEEFIYSLRKVNGKAFKLFFNGRFKSFYNYINGRFLSLLFFGMIVSYFSVSKILDYLIKHYELYVWSVFFGMIIGSIYYINKNFKDWNYQTYLSLIIGIVLGVSISFLNPAKENDNLWFVFFCGIISVSGMTLPGFSGSFILILLGNYVLLLVDSVNALSATVYELIGGDFSFINNSERLRMLKVLIVFTLGSVTGLVTFSHLLSYILKHYKSITLSAIIGFIVGSLGVVWPWKKTVYKITSDGNYLLDSSGEKIIKNYARYIPDLNTNTYIAIGFIILGIVIVLALEIYGQKTRKTHV</sequence>
<feature type="transmembrane region" description="Helical" evidence="1">
    <location>
        <begin position="254"/>
        <end position="273"/>
    </location>
</feature>
<evidence type="ECO:0000313" key="3">
    <source>
        <dbReference type="Proteomes" id="UP000057981"/>
    </source>
</evidence>
<feature type="transmembrane region" description="Helical" evidence="1">
    <location>
        <begin position="311"/>
        <end position="330"/>
    </location>
</feature>
<dbReference type="AlphaFoldDB" id="A0A0P0CNG1"/>
<protein>
    <recommendedName>
        <fullName evidence="4">DUF368 domain-containing protein</fullName>
    </recommendedName>
</protein>
<keyword evidence="3" id="KW-1185">Reference proteome</keyword>